<dbReference type="AlphaFoldDB" id="A0AAD9FJP2"/>
<dbReference type="PROSITE" id="PS00086">
    <property type="entry name" value="CYTOCHROME_P450"/>
    <property type="match status" value="1"/>
</dbReference>
<evidence type="ECO:0000256" key="5">
    <source>
        <dbReference type="ARBA" id="ARBA00022723"/>
    </source>
</evidence>
<evidence type="ECO:0000256" key="7">
    <source>
        <dbReference type="ARBA" id="ARBA00023004"/>
    </source>
</evidence>
<protein>
    <submittedName>
        <fullName evidence="11">Cytochrome P450</fullName>
    </submittedName>
</protein>
<dbReference type="InterPro" id="IPR002401">
    <property type="entry name" value="Cyt_P450_E_grp-I"/>
</dbReference>
<dbReference type="InterPro" id="IPR036396">
    <property type="entry name" value="Cyt_P450_sf"/>
</dbReference>
<dbReference type="Pfam" id="PF00067">
    <property type="entry name" value="p450"/>
    <property type="match status" value="2"/>
</dbReference>
<evidence type="ECO:0000256" key="2">
    <source>
        <dbReference type="ARBA" id="ARBA00005179"/>
    </source>
</evidence>
<comment type="caution">
    <text evidence="11">The sequence shown here is derived from an EMBL/GenBank/DDBJ whole genome shotgun (WGS) entry which is preliminary data.</text>
</comment>
<evidence type="ECO:0000313" key="12">
    <source>
        <dbReference type="Proteomes" id="UP001182556"/>
    </source>
</evidence>
<evidence type="ECO:0000313" key="11">
    <source>
        <dbReference type="EMBL" id="KAK1921790.1"/>
    </source>
</evidence>
<organism evidence="11 12">
    <name type="scientific">Papiliotrema laurentii</name>
    <name type="common">Cryptococcus laurentii</name>
    <dbReference type="NCBI Taxonomy" id="5418"/>
    <lineage>
        <taxon>Eukaryota</taxon>
        <taxon>Fungi</taxon>
        <taxon>Dikarya</taxon>
        <taxon>Basidiomycota</taxon>
        <taxon>Agaricomycotina</taxon>
        <taxon>Tremellomycetes</taxon>
        <taxon>Tremellales</taxon>
        <taxon>Rhynchogastremaceae</taxon>
        <taxon>Papiliotrema</taxon>
    </lineage>
</organism>
<evidence type="ECO:0000256" key="3">
    <source>
        <dbReference type="ARBA" id="ARBA00010617"/>
    </source>
</evidence>
<dbReference type="PANTHER" id="PTHR24305">
    <property type="entry name" value="CYTOCHROME P450"/>
    <property type="match status" value="1"/>
</dbReference>
<dbReference type="EMBL" id="JAODAN010000010">
    <property type="protein sequence ID" value="KAK1921790.1"/>
    <property type="molecule type" value="Genomic_DNA"/>
</dbReference>
<gene>
    <name evidence="11" type="ORF">DB88DRAFT_499219</name>
</gene>
<evidence type="ECO:0000256" key="4">
    <source>
        <dbReference type="ARBA" id="ARBA00022617"/>
    </source>
</evidence>
<dbReference type="PRINTS" id="PR00463">
    <property type="entry name" value="EP450I"/>
</dbReference>
<evidence type="ECO:0000256" key="9">
    <source>
        <dbReference type="PIRSR" id="PIRSR602401-1"/>
    </source>
</evidence>
<feature type="binding site" description="axial binding residue" evidence="9">
    <location>
        <position position="315"/>
    </location>
    <ligand>
        <name>heme</name>
        <dbReference type="ChEBI" id="CHEBI:30413"/>
    </ligand>
    <ligandPart>
        <name>Fe</name>
        <dbReference type="ChEBI" id="CHEBI:18248"/>
    </ligandPart>
</feature>
<proteinExistence type="inferred from homology"/>
<dbReference type="PANTHER" id="PTHR24305:SF166">
    <property type="entry name" value="CYTOCHROME P450 12A4, MITOCHONDRIAL-RELATED"/>
    <property type="match status" value="1"/>
</dbReference>
<dbReference type="InterPro" id="IPR017972">
    <property type="entry name" value="Cyt_P450_CS"/>
</dbReference>
<dbReference type="Proteomes" id="UP001182556">
    <property type="component" value="Unassembled WGS sequence"/>
</dbReference>
<keyword evidence="6 10" id="KW-0560">Oxidoreductase</keyword>
<dbReference type="GO" id="GO:0004497">
    <property type="term" value="F:monooxygenase activity"/>
    <property type="evidence" value="ECO:0007669"/>
    <property type="project" value="UniProtKB-KW"/>
</dbReference>
<keyword evidence="7 9" id="KW-0408">Iron</keyword>
<dbReference type="InterPro" id="IPR050121">
    <property type="entry name" value="Cytochrome_P450_monoxygenase"/>
</dbReference>
<evidence type="ECO:0000256" key="8">
    <source>
        <dbReference type="ARBA" id="ARBA00023033"/>
    </source>
</evidence>
<dbReference type="GO" id="GO:0016705">
    <property type="term" value="F:oxidoreductase activity, acting on paired donors, with incorporation or reduction of molecular oxygen"/>
    <property type="evidence" value="ECO:0007669"/>
    <property type="project" value="InterPro"/>
</dbReference>
<comment type="cofactor">
    <cofactor evidence="1 9">
        <name>heme</name>
        <dbReference type="ChEBI" id="CHEBI:30413"/>
    </cofactor>
</comment>
<dbReference type="GO" id="GO:0005506">
    <property type="term" value="F:iron ion binding"/>
    <property type="evidence" value="ECO:0007669"/>
    <property type="project" value="InterPro"/>
</dbReference>
<accession>A0AAD9FJP2</accession>
<evidence type="ECO:0000256" key="1">
    <source>
        <dbReference type="ARBA" id="ARBA00001971"/>
    </source>
</evidence>
<dbReference type="SUPFAM" id="SSF48264">
    <property type="entry name" value="Cytochrome P450"/>
    <property type="match status" value="2"/>
</dbReference>
<comment type="similarity">
    <text evidence="3 10">Belongs to the cytochrome P450 family.</text>
</comment>
<keyword evidence="12" id="KW-1185">Reference proteome</keyword>
<reference evidence="11" key="1">
    <citation type="submission" date="2023-02" db="EMBL/GenBank/DDBJ databases">
        <title>Identification and recombinant expression of a fungal hydrolase from Papiliotrema laurentii that hydrolyzes apple cutin and clears colloidal polyester polyurethane.</title>
        <authorList>
            <consortium name="DOE Joint Genome Institute"/>
            <person name="Roman V.A."/>
            <person name="Bojanowski C."/>
            <person name="Crable B.R."/>
            <person name="Wagner D.N."/>
            <person name="Hung C.S."/>
            <person name="Nadeau L.J."/>
            <person name="Schratz L."/>
            <person name="Haridas S."/>
            <person name="Pangilinan J."/>
            <person name="Lipzen A."/>
            <person name="Na H."/>
            <person name="Yan M."/>
            <person name="Ng V."/>
            <person name="Grigoriev I.V."/>
            <person name="Spatafora J.W."/>
            <person name="Barlow D."/>
            <person name="Biffinger J."/>
            <person name="Kelley-Loughnane N."/>
            <person name="Varaljay V.A."/>
            <person name="Crookes-Goodson W.J."/>
        </authorList>
    </citation>
    <scope>NUCLEOTIDE SEQUENCE</scope>
    <source>
        <strain evidence="11">5307AH</strain>
    </source>
</reference>
<sequence>MAFGSSWGVSKAYQAQVEGSSPSVGPTGEAVFPQTAPQLCRSMIYLFESVDNAAALPMVSNFITSLKPTYRKHSKLLNEYLRQKTADARLWAKEVGADIAVETATNTLDMMVARELRGEDWMTDEEMRDELYLYLIAGTETSATTLSWWTKYMANHPEVQYKLRRHVLERLPELQDRPPNFEDLSATNTPYLEAVVHETLRISRTAGGYARETTSDVIILGKRVPAGTTIIMPTVTGLEDVENPIFSVPGVSASDATARSEALRNDREASATRRVGYWKSGTGRLFQPERWLTTDGQFDINAGPSLPFSLGQRACFGKNLALFELRLFMCVLNQHFFFEALVPEQNSFEKFETITSHPRQSFARPVPWPKE</sequence>
<dbReference type="Gene3D" id="1.10.630.10">
    <property type="entry name" value="Cytochrome P450"/>
    <property type="match status" value="1"/>
</dbReference>
<dbReference type="InterPro" id="IPR001128">
    <property type="entry name" value="Cyt_P450"/>
</dbReference>
<evidence type="ECO:0000256" key="10">
    <source>
        <dbReference type="RuleBase" id="RU000461"/>
    </source>
</evidence>
<dbReference type="GO" id="GO:0020037">
    <property type="term" value="F:heme binding"/>
    <property type="evidence" value="ECO:0007669"/>
    <property type="project" value="InterPro"/>
</dbReference>
<keyword evidence="5 9" id="KW-0479">Metal-binding</keyword>
<dbReference type="PRINTS" id="PR00385">
    <property type="entry name" value="P450"/>
</dbReference>
<name>A0AAD9FJP2_PAPLA</name>
<keyword evidence="4 9" id="KW-0349">Heme</keyword>
<comment type="pathway">
    <text evidence="2">Secondary metabolite biosynthesis.</text>
</comment>
<evidence type="ECO:0000256" key="6">
    <source>
        <dbReference type="ARBA" id="ARBA00023002"/>
    </source>
</evidence>
<keyword evidence="8 10" id="KW-0503">Monooxygenase</keyword>